<dbReference type="PROSITE" id="PS50850">
    <property type="entry name" value="MFS"/>
    <property type="match status" value="1"/>
</dbReference>
<dbReference type="Pfam" id="PF00665">
    <property type="entry name" value="rve"/>
    <property type="match status" value="1"/>
</dbReference>
<dbReference type="NCBIfam" id="TIGR00879">
    <property type="entry name" value="SP"/>
    <property type="match status" value="1"/>
</dbReference>
<keyword evidence="7 11" id="KW-1133">Transmembrane helix</keyword>
<evidence type="ECO:0000256" key="8">
    <source>
        <dbReference type="ARBA" id="ARBA00023136"/>
    </source>
</evidence>
<dbReference type="SMART" id="SM00343">
    <property type="entry name" value="ZnF_C2HC"/>
    <property type="match status" value="1"/>
</dbReference>
<dbReference type="InterPro" id="IPR001584">
    <property type="entry name" value="Integrase_cat-core"/>
</dbReference>
<evidence type="ECO:0000313" key="16">
    <source>
        <dbReference type="EMBL" id="KAG7583970.1"/>
    </source>
</evidence>
<feature type="transmembrane region" description="Helical" evidence="11">
    <location>
        <begin position="1357"/>
        <end position="1380"/>
    </location>
</feature>
<dbReference type="InterPro" id="IPR000477">
    <property type="entry name" value="RT_dom"/>
</dbReference>
<comment type="similarity">
    <text evidence="2">Belongs to the major facilitator superfamily. Sugar transporter (TC 2.A.1.1) family.</text>
</comment>
<keyword evidence="9" id="KW-0862">Zinc</keyword>
<dbReference type="PROSITE" id="PS50158">
    <property type="entry name" value="ZF_CCHC"/>
    <property type="match status" value="1"/>
</dbReference>
<dbReference type="FunFam" id="3.30.420.10:FF:000032">
    <property type="entry name" value="Retrovirus-related Pol polyprotein from transposon 297-like Protein"/>
    <property type="match status" value="1"/>
</dbReference>
<dbReference type="Pfam" id="PF24626">
    <property type="entry name" value="SH3_Tf2-1"/>
    <property type="match status" value="1"/>
</dbReference>
<dbReference type="Proteomes" id="UP000694251">
    <property type="component" value="Chromosome 8"/>
</dbReference>
<evidence type="ECO:0000259" key="15">
    <source>
        <dbReference type="PROSITE" id="PS50994"/>
    </source>
</evidence>
<dbReference type="InterPro" id="IPR003663">
    <property type="entry name" value="Sugar/inositol_transpt"/>
</dbReference>
<dbReference type="PROSITE" id="PS00217">
    <property type="entry name" value="SUGAR_TRANSPORT_2"/>
    <property type="match status" value="1"/>
</dbReference>
<dbReference type="GO" id="GO:0003676">
    <property type="term" value="F:nucleic acid binding"/>
    <property type="evidence" value="ECO:0007669"/>
    <property type="project" value="InterPro"/>
</dbReference>
<feature type="transmembrane region" description="Helical" evidence="11">
    <location>
        <begin position="1564"/>
        <end position="1587"/>
    </location>
</feature>
<protein>
    <submittedName>
        <fullName evidence="16">Ribonuclease H-like superfamily</fullName>
    </submittedName>
</protein>
<feature type="domain" description="Reverse transcriptase" evidence="14">
    <location>
        <begin position="537"/>
        <end position="716"/>
    </location>
</feature>
<evidence type="ECO:0000256" key="3">
    <source>
        <dbReference type="ARBA" id="ARBA00022448"/>
    </source>
</evidence>
<keyword evidence="4" id="KW-0762">Sugar transport</keyword>
<dbReference type="InterPro" id="IPR001878">
    <property type="entry name" value="Znf_CCHC"/>
</dbReference>
<dbReference type="FunFam" id="1.10.340.70:FF:000001">
    <property type="entry name" value="Retrovirus-related Pol polyprotein from transposon gypsy-like Protein"/>
    <property type="match status" value="1"/>
</dbReference>
<evidence type="ECO:0000259" key="12">
    <source>
        <dbReference type="PROSITE" id="PS50158"/>
    </source>
</evidence>
<dbReference type="CDD" id="cd00303">
    <property type="entry name" value="retropepsin_like"/>
    <property type="match status" value="1"/>
</dbReference>
<dbReference type="PANTHER" id="PTHR35046">
    <property type="entry name" value="ZINC KNUCKLE (CCHC-TYPE) FAMILY PROTEIN"/>
    <property type="match status" value="1"/>
</dbReference>
<evidence type="ECO:0000256" key="10">
    <source>
        <dbReference type="SAM" id="MobiDB-lite"/>
    </source>
</evidence>
<feature type="transmembrane region" description="Helical" evidence="11">
    <location>
        <begin position="1733"/>
        <end position="1756"/>
    </location>
</feature>
<keyword evidence="8 11" id="KW-0472">Membrane</keyword>
<feature type="transmembrane region" description="Helical" evidence="11">
    <location>
        <begin position="1705"/>
        <end position="1726"/>
    </location>
</feature>
<dbReference type="PROSITE" id="PS50994">
    <property type="entry name" value="INTEGRASE"/>
    <property type="match status" value="1"/>
</dbReference>
<dbReference type="Pfam" id="PF00098">
    <property type="entry name" value="zf-CCHC"/>
    <property type="match status" value="1"/>
</dbReference>
<reference evidence="16 17" key="1">
    <citation type="submission" date="2020-12" db="EMBL/GenBank/DDBJ databases">
        <title>Concerted genomic and epigenomic changes stabilize Arabidopsis allopolyploids.</title>
        <authorList>
            <person name="Chen Z."/>
        </authorList>
    </citation>
    <scope>NUCLEOTIDE SEQUENCE [LARGE SCALE GENOMIC DNA]</scope>
    <source>
        <strain evidence="16">As9502</strain>
        <tissue evidence="16">Leaf</tissue>
    </source>
</reference>
<accession>A0A8T2BBP3</accession>
<keyword evidence="6" id="KW-0769">Symport</keyword>
<dbReference type="CDD" id="cd01647">
    <property type="entry name" value="RT_LTR"/>
    <property type="match status" value="1"/>
</dbReference>
<keyword evidence="5 11" id="KW-0812">Transmembrane</keyword>
<dbReference type="GO" id="GO:0015074">
    <property type="term" value="P:DNA integration"/>
    <property type="evidence" value="ECO:0007669"/>
    <property type="project" value="InterPro"/>
</dbReference>
<feature type="transmembrane region" description="Helical" evidence="11">
    <location>
        <begin position="1506"/>
        <end position="1529"/>
    </location>
</feature>
<evidence type="ECO:0000256" key="2">
    <source>
        <dbReference type="ARBA" id="ARBA00010992"/>
    </source>
</evidence>
<feature type="transmembrane region" description="Helical" evidence="11">
    <location>
        <begin position="1768"/>
        <end position="1794"/>
    </location>
</feature>
<dbReference type="GO" id="GO:0008270">
    <property type="term" value="F:zinc ion binding"/>
    <property type="evidence" value="ECO:0007669"/>
    <property type="project" value="UniProtKB-KW"/>
</dbReference>
<feature type="transmembrane region" description="Helical" evidence="11">
    <location>
        <begin position="1834"/>
        <end position="1856"/>
    </location>
</feature>
<dbReference type="FunFam" id="1.20.1250.20:FF:000025">
    <property type="entry name" value="probable polyol transporter 4"/>
    <property type="match status" value="1"/>
</dbReference>
<feature type="transmembrane region" description="Helical" evidence="11">
    <location>
        <begin position="1541"/>
        <end position="1558"/>
    </location>
</feature>
<keyword evidence="17" id="KW-1185">Reference proteome</keyword>
<keyword evidence="9" id="KW-0479">Metal-binding</keyword>
<organism evidence="16 17">
    <name type="scientific">Arabidopsis suecica</name>
    <name type="common">Swedish thale-cress</name>
    <name type="synonym">Cardaminopsis suecica</name>
    <dbReference type="NCBI Taxonomy" id="45249"/>
    <lineage>
        <taxon>Eukaryota</taxon>
        <taxon>Viridiplantae</taxon>
        <taxon>Streptophyta</taxon>
        <taxon>Embryophyta</taxon>
        <taxon>Tracheophyta</taxon>
        <taxon>Spermatophyta</taxon>
        <taxon>Magnoliopsida</taxon>
        <taxon>eudicotyledons</taxon>
        <taxon>Gunneridae</taxon>
        <taxon>Pentapetalae</taxon>
        <taxon>rosids</taxon>
        <taxon>malvids</taxon>
        <taxon>Brassicales</taxon>
        <taxon>Brassicaceae</taxon>
        <taxon>Camelineae</taxon>
        <taxon>Arabidopsis</taxon>
    </lineage>
</organism>
<evidence type="ECO:0000313" key="17">
    <source>
        <dbReference type="Proteomes" id="UP000694251"/>
    </source>
</evidence>
<sequence>MPPKKTLQTQLDEHNDEFRRMMTEMQQSFRDTMRITVESAVRALSQAQRDGPGVRRHEERVFVEEEEEENVEENPFAQLGGGNQGSSLNYRSSRVVSGSLQAEEFLDWLNTIEELLAFKDVPEAMRVSLVATRFRGRASAWWQQTKETRARAVSEAHQRALLIEQNSRSQATWNSSRVRPAFTTETSNNKLFDHSNAIDKPEAIPTMAPQKAPGFKCFNCGELGHRQSACPKLRRGLFANDDPVYDDYVDDNGEAEENGEQVTGDTGTMLMLRRNHLLPRGVEESWLRTNIFQSTCTIRGKVCRMIIDSGSCTNVISEEAVTKLALFTEPHPTPYPLAWLNSSTDTYVSKRCRVPFSIGVNYKDLICCDVLPMDACHLLLGRPWQYDRRTMHDGFTNTHTFNFEGKRITLLPSQSASEPLVASQDKKAVISPEISKPALLVSKTQVFDEIQSTNLMYLLILKPGSTLLQENAPKAFHEILHEFQDVFPDDLPDGLPPLRDIQHCIDLVPNTVLPNRPHYRMSPKEHDELRRQVEELLAKGYVRESLSPCAVPALLIPKKDGTWRMCVDSRAINKITVRYRFPIPRLDDLLDQIGSATIFTKLDLKSGYHQIRIRHGDEWKTAFKTREGLFEWLVMPFGMSNAPSTFMGVMNQALRPFIGRFVVVYFDDILIFSSSLAEHLDHLRAVLLVLRREKLFGASKKCSFGVSQVIFLGYVISTEGLKVDPSKVSAIQSWPSPSTVTEVRSFHGLASFYRRFIQHFSGIMAPITNCMRSSTFVWTKEAEAAFQEIKMRLSSAPVLVLPNFSLAFELHCDASKTGIGAVLSQLGKPVAFFSEKIAGSRGRYSTYDVELYAVVQAVKHWRHYLFHKEFVLFTDHDALKHMGAQDKVSSRHASWFAYLQQFTFVIKHKAGTLNRVADALSRRHSLLATSHASITGFEMLPELYPADPFFQKIWIDIEMDRSSDYLVVDGFLFRGTKLCIPDCSLRLQVIRELHGEGHVGRDRTLKLVAESYFWPTLRRDVERFVVRCGTCQASKGKASNAGLYLPLPIPTQPWTDVSMDFVLGLPRTQRGNDSIFVVVDRFSKMVHFIPCKKTTDASQVAVLFFREIYRLHGLPLSIVSDRDSRFLSHFWRSLWKLLRTSLDMSSAYHPQSDGQTEVTNRALGDLLRCLVGDNIRSWDRVLCQAEFAHNHAVNRSTGFSPFHVIYGFAPRGPLDLGVAPDRSRFHGRACDVVDEFRSVHDKVKANLEAATIKYKAAADVHRREVQFQVGDLVWAVLTKDRFPASTYNKLKARKIGPLEVLEKINNNAYRLRLPPHMHTANVFNVKHLFPFVGDDEVVDSRTNSSLPPVSCLTRNKVHLPISLSLLLTIYVFTVSFTITVDTMSSSGEERGVVVADSEPPRGNRSRFAFACAILASMTSIILGYDIGVMSGAAIFIKDDLKLSDVQLEILMGILNIYSLIGSGAAGRTSDWIGRRYTIVLAGAFFFCGALLMGFATNYPFIMVGRFVAGIGVGYAMMIAPVYTAEVAPASSRGFLSSFPEIFINIGILLGYVSNYFFAKLPEHLGWRFMLGIGAVPSVFLAIGVLAMPESPRWLVIQGRLGDAFKVLDKTSNTKEEAISRLNDIKRAAGIPDDMTDDVIVIPNKKSAGKGVWKDLLVRPTPSVRHILIACLGVHLAQQASGIDAVVLYSPTIFSRAGLKSKNDQLLATVAVGVVKTLFIVVGTCVVDRFGRRALLLTSMGGMFISLTLLGTSLTVIDRNAGQTLKWAIGLAVTTVMTFVATFSIGAGPVTWVYCSEIFPVRLRAQGASLGVMLNRLMSGIIGMTFLSLSKGLTIGGAFLLFAGVAAAAWVFFFTFLPETRGVPLEEMESLFGSYTANKKNNVMTKGKQVVDEQ</sequence>
<evidence type="ECO:0000256" key="5">
    <source>
        <dbReference type="ARBA" id="ARBA00022692"/>
    </source>
</evidence>
<feature type="domain" description="Major facilitator superfamily (MFS) profile" evidence="13">
    <location>
        <begin position="1411"/>
        <end position="1860"/>
    </location>
</feature>
<dbReference type="InterPro" id="IPR056924">
    <property type="entry name" value="SH3_Tf2-1"/>
</dbReference>
<dbReference type="InterPro" id="IPR020846">
    <property type="entry name" value="MFS_dom"/>
</dbReference>
<comment type="subcellular location">
    <subcellularLocation>
        <location evidence="1">Membrane</location>
        <topology evidence="1">Multi-pass membrane protein</topology>
    </subcellularLocation>
</comment>
<dbReference type="CDD" id="cd17437">
    <property type="entry name" value="MFS_PLT"/>
    <property type="match status" value="1"/>
</dbReference>
<dbReference type="OrthoDB" id="407598at2759"/>
<dbReference type="Pfam" id="PF17919">
    <property type="entry name" value="RT_RNaseH_2"/>
    <property type="match status" value="1"/>
</dbReference>
<name>A0A8T2BBP3_ARASU</name>
<gene>
    <name evidence="16" type="ORF">ISN44_As08g034710</name>
</gene>
<dbReference type="PROSITE" id="PS00216">
    <property type="entry name" value="SUGAR_TRANSPORT_1"/>
    <property type="match status" value="1"/>
</dbReference>
<dbReference type="InterPro" id="IPR044776">
    <property type="entry name" value="PLT1-6"/>
</dbReference>
<keyword evidence="3" id="KW-0813">Transport</keyword>
<dbReference type="PANTHER" id="PTHR35046:SF18">
    <property type="entry name" value="RNA-DIRECTED DNA POLYMERASE"/>
    <property type="match status" value="1"/>
</dbReference>
<dbReference type="FunFam" id="3.30.70.270:FF:000026">
    <property type="entry name" value="Transposon Ty3-G Gag-Pol polyprotein"/>
    <property type="match status" value="1"/>
</dbReference>
<evidence type="ECO:0000259" key="13">
    <source>
        <dbReference type="PROSITE" id="PS50850"/>
    </source>
</evidence>
<dbReference type="InterPro" id="IPR005828">
    <property type="entry name" value="MFS_sugar_transport-like"/>
</dbReference>
<evidence type="ECO:0000256" key="1">
    <source>
        <dbReference type="ARBA" id="ARBA00004141"/>
    </source>
</evidence>
<evidence type="ECO:0000256" key="6">
    <source>
        <dbReference type="ARBA" id="ARBA00022847"/>
    </source>
</evidence>
<feature type="transmembrane region" description="Helical" evidence="11">
    <location>
        <begin position="1478"/>
        <end position="1500"/>
    </location>
</feature>
<feature type="transmembrane region" description="Helical" evidence="11">
    <location>
        <begin position="1806"/>
        <end position="1828"/>
    </location>
</feature>
<keyword evidence="9" id="KW-0863">Zinc-finger</keyword>
<evidence type="ECO:0000256" key="4">
    <source>
        <dbReference type="ARBA" id="ARBA00022597"/>
    </source>
</evidence>
<dbReference type="InterPro" id="IPR041577">
    <property type="entry name" value="RT_RNaseH_2"/>
</dbReference>
<evidence type="ECO:0000256" key="9">
    <source>
        <dbReference type="PROSITE-ProRule" id="PRU00047"/>
    </source>
</evidence>
<evidence type="ECO:0000256" key="7">
    <source>
        <dbReference type="ARBA" id="ARBA00022989"/>
    </source>
</evidence>
<dbReference type="Pfam" id="PF00078">
    <property type="entry name" value="RVT_1"/>
    <property type="match status" value="1"/>
</dbReference>
<feature type="transmembrane region" description="Helical" evidence="11">
    <location>
        <begin position="1407"/>
        <end position="1435"/>
    </location>
</feature>
<dbReference type="GO" id="GO:0005351">
    <property type="term" value="F:carbohydrate:proton symporter activity"/>
    <property type="evidence" value="ECO:0007669"/>
    <property type="project" value="InterPro"/>
</dbReference>
<comment type="caution">
    <text evidence="16">The sequence shown here is derived from an EMBL/GenBank/DDBJ whole genome shotgun (WGS) entry which is preliminary data.</text>
</comment>
<dbReference type="InterPro" id="IPR005829">
    <property type="entry name" value="Sugar_transporter_CS"/>
</dbReference>
<feature type="region of interest" description="Disordered" evidence="10">
    <location>
        <begin position="65"/>
        <end position="84"/>
    </location>
</feature>
<dbReference type="InterPro" id="IPR041588">
    <property type="entry name" value="Integrase_H2C2"/>
</dbReference>
<evidence type="ECO:0000256" key="11">
    <source>
        <dbReference type="SAM" id="Phobius"/>
    </source>
</evidence>
<dbReference type="EMBL" id="JAEFBJ010000008">
    <property type="protein sequence ID" value="KAG7583970.1"/>
    <property type="molecule type" value="Genomic_DNA"/>
</dbReference>
<dbReference type="PROSITE" id="PS50878">
    <property type="entry name" value="RT_POL"/>
    <property type="match status" value="1"/>
</dbReference>
<proteinExistence type="inferred from homology"/>
<evidence type="ECO:0000259" key="14">
    <source>
        <dbReference type="PROSITE" id="PS50878"/>
    </source>
</evidence>
<feature type="domain" description="Integrase catalytic" evidence="15">
    <location>
        <begin position="1049"/>
        <end position="1209"/>
    </location>
</feature>
<dbReference type="Pfam" id="PF17921">
    <property type="entry name" value="Integrase_H2C2"/>
    <property type="match status" value="1"/>
</dbReference>
<dbReference type="Pfam" id="PF00083">
    <property type="entry name" value="Sugar_tr"/>
    <property type="match status" value="1"/>
</dbReference>
<dbReference type="GO" id="GO:0016020">
    <property type="term" value="C:membrane"/>
    <property type="evidence" value="ECO:0007669"/>
    <property type="project" value="UniProtKB-SubCell"/>
</dbReference>
<dbReference type="CDD" id="cd09274">
    <property type="entry name" value="RNase_HI_RT_Ty3"/>
    <property type="match status" value="1"/>
</dbReference>
<feature type="domain" description="CCHC-type" evidence="12">
    <location>
        <begin position="216"/>
        <end position="232"/>
    </location>
</feature>